<proteinExistence type="predicted"/>
<dbReference type="EMBL" id="UOFM01000106">
    <property type="protein sequence ID" value="VAW74741.1"/>
    <property type="molecule type" value="Genomic_DNA"/>
</dbReference>
<accession>A0A3B0Y567</accession>
<gene>
    <name evidence="1" type="ORF">MNBD_GAMMA14-775</name>
</gene>
<evidence type="ECO:0000313" key="1">
    <source>
        <dbReference type="EMBL" id="VAW74741.1"/>
    </source>
</evidence>
<feature type="non-terminal residue" evidence="1">
    <location>
        <position position="30"/>
    </location>
</feature>
<reference evidence="1" key="1">
    <citation type="submission" date="2018-06" db="EMBL/GenBank/DDBJ databases">
        <authorList>
            <person name="Zhirakovskaya E."/>
        </authorList>
    </citation>
    <scope>NUCLEOTIDE SEQUENCE</scope>
</reference>
<name>A0A3B0Y567_9ZZZZ</name>
<protein>
    <submittedName>
        <fullName evidence="1">Uncharacterized protein</fullName>
    </submittedName>
</protein>
<organism evidence="1">
    <name type="scientific">hydrothermal vent metagenome</name>
    <dbReference type="NCBI Taxonomy" id="652676"/>
    <lineage>
        <taxon>unclassified sequences</taxon>
        <taxon>metagenomes</taxon>
        <taxon>ecological metagenomes</taxon>
    </lineage>
</organism>
<sequence>MKGKKNCWLLPEGIEELLPEPAARLEQLRR</sequence>
<dbReference type="AlphaFoldDB" id="A0A3B0Y567"/>